<evidence type="ECO:0000256" key="10">
    <source>
        <dbReference type="ARBA" id="ARBA00023242"/>
    </source>
</evidence>
<evidence type="ECO:0000256" key="12">
    <source>
        <dbReference type="PROSITE-ProRule" id="PRU00146"/>
    </source>
</evidence>
<dbReference type="Gene3D" id="3.30.890.10">
    <property type="entry name" value="Methyl-cpg-binding Protein 2, Chain A"/>
    <property type="match status" value="1"/>
</dbReference>
<feature type="region of interest" description="Disordered" evidence="13">
    <location>
        <begin position="1260"/>
        <end position="1288"/>
    </location>
</feature>
<dbReference type="PROSITE" id="PS50982">
    <property type="entry name" value="MBD"/>
    <property type="match status" value="1"/>
</dbReference>
<comment type="subcellular location">
    <subcellularLocation>
        <location evidence="1">Nucleus</location>
    </subcellularLocation>
</comment>
<feature type="compositionally biased region" description="Acidic residues" evidence="13">
    <location>
        <begin position="1864"/>
        <end position="1887"/>
    </location>
</feature>
<keyword evidence="4 12" id="KW-0863">Zinc-finger</keyword>
<keyword evidence="5" id="KW-0862">Zinc</keyword>
<accession>A0A7J7JQ71</accession>
<dbReference type="InterPro" id="IPR001965">
    <property type="entry name" value="Znf_PHD"/>
</dbReference>
<dbReference type="PROSITE" id="PS01359">
    <property type="entry name" value="ZF_PHD_1"/>
    <property type="match status" value="1"/>
</dbReference>
<evidence type="ECO:0000256" key="9">
    <source>
        <dbReference type="ARBA" id="ARBA00023163"/>
    </source>
</evidence>
<dbReference type="Pfam" id="PF02791">
    <property type="entry name" value="DDT"/>
    <property type="match status" value="1"/>
</dbReference>
<feature type="compositionally biased region" description="Basic and acidic residues" evidence="13">
    <location>
        <begin position="1277"/>
        <end position="1288"/>
    </location>
</feature>
<evidence type="ECO:0008006" key="20">
    <source>
        <dbReference type="Google" id="ProtNLM"/>
    </source>
</evidence>
<feature type="region of interest" description="Disordered" evidence="13">
    <location>
        <begin position="1"/>
        <end position="26"/>
    </location>
</feature>
<dbReference type="InterPro" id="IPR019786">
    <property type="entry name" value="Zinc_finger_PHD-type_CS"/>
</dbReference>
<dbReference type="SUPFAM" id="SSF54171">
    <property type="entry name" value="DNA-binding domain"/>
    <property type="match status" value="1"/>
</dbReference>
<evidence type="ECO:0000256" key="11">
    <source>
        <dbReference type="PROSITE-ProRule" id="PRU00035"/>
    </source>
</evidence>
<feature type="compositionally biased region" description="Low complexity" evidence="13">
    <location>
        <begin position="155"/>
        <end position="180"/>
    </location>
</feature>
<evidence type="ECO:0000256" key="3">
    <source>
        <dbReference type="ARBA" id="ARBA00022723"/>
    </source>
</evidence>
<gene>
    <name evidence="18" type="ORF">EB796_013670</name>
</gene>
<feature type="region of interest" description="Disordered" evidence="13">
    <location>
        <begin position="706"/>
        <end position="752"/>
    </location>
</feature>
<dbReference type="GO" id="GO:0008270">
    <property type="term" value="F:zinc ion binding"/>
    <property type="evidence" value="ECO:0007669"/>
    <property type="project" value="UniProtKB-KW"/>
</dbReference>
<feature type="region of interest" description="Disordered" evidence="13">
    <location>
        <begin position="346"/>
        <end position="383"/>
    </location>
</feature>
<evidence type="ECO:0000259" key="14">
    <source>
        <dbReference type="PROSITE" id="PS50014"/>
    </source>
</evidence>
<feature type="compositionally biased region" description="Polar residues" evidence="13">
    <location>
        <begin position="439"/>
        <end position="451"/>
    </location>
</feature>
<dbReference type="InterPro" id="IPR036427">
    <property type="entry name" value="Bromodomain-like_sf"/>
</dbReference>
<feature type="domain" description="PHD-type" evidence="15">
    <location>
        <begin position="1743"/>
        <end position="1793"/>
    </location>
</feature>
<dbReference type="PANTHER" id="PTHR45915:SF2">
    <property type="entry name" value="TOUTATIS, ISOFORM E"/>
    <property type="match status" value="1"/>
</dbReference>
<evidence type="ECO:0000313" key="19">
    <source>
        <dbReference type="Proteomes" id="UP000593567"/>
    </source>
</evidence>
<dbReference type="SUPFAM" id="SSF47370">
    <property type="entry name" value="Bromodomain"/>
    <property type="match status" value="1"/>
</dbReference>
<protein>
    <recommendedName>
        <fullName evidence="20">BAZ2B</fullName>
    </recommendedName>
</protein>
<dbReference type="PROSITE" id="PS00633">
    <property type="entry name" value="BROMODOMAIN_1"/>
    <property type="match status" value="1"/>
</dbReference>
<feature type="compositionally biased region" description="Polar residues" evidence="13">
    <location>
        <begin position="1177"/>
        <end position="1191"/>
    </location>
</feature>
<dbReference type="SMART" id="SM00297">
    <property type="entry name" value="BROMO"/>
    <property type="match status" value="1"/>
</dbReference>
<dbReference type="SMART" id="SM00249">
    <property type="entry name" value="PHD"/>
    <property type="match status" value="2"/>
</dbReference>
<keyword evidence="19" id="KW-1185">Reference proteome</keyword>
<feature type="compositionally biased region" description="Polar residues" evidence="13">
    <location>
        <begin position="181"/>
        <end position="196"/>
    </location>
</feature>
<feature type="compositionally biased region" description="Basic residues" evidence="13">
    <location>
        <begin position="488"/>
        <end position="500"/>
    </location>
</feature>
<dbReference type="InterPro" id="IPR018501">
    <property type="entry name" value="DDT_dom"/>
</dbReference>
<dbReference type="PROSITE" id="PS50014">
    <property type="entry name" value="BROMODOMAIN_2"/>
    <property type="match status" value="1"/>
</dbReference>
<feature type="region of interest" description="Disordered" evidence="13">
    <location>
        <begin position="439"/>
        <end position="548"/>
    </location>
</feature>
<feature type="region of interest" description="Disordered" evidence="13">
    <location>
        <begin position="825"/>
        <end position="844"/>
    </location>
</feature>
<feature type="region of interest" description="Disordered" evidence="13">
    <location>
        <begin position="266"/>
        <end position="296"/>
    </location>
</feature>
<feature type="compositionally biased region" description="Basic and acidic residues" evidence="13">
    <location>
        <begin position="1151"/>
        <end position="1163"/>
    </location>
</feature>
<dbReference type="PROSITE" id="PS50016">
    <property type="entry name" value="ZF_PHD_2"/>
    <property type="match status" value="1"/>
</dbReference>
<dbReference type="PANTHER" id="PTHR45915">
    <property type="entry name" value="TRANSCRIPTION INTERMEDIARY FACTOR"/>
    <property type="match status" value="1"/>
</dbReference>
<dbReference type="Pfam" id="PF00439">
    <property type="entry name" value="Bromodomain"/>
    <property type="match status" value="1"/>
</dbReference>
<sequence length="1995" mass="222821">MDSGRTNNAATTADQPDSSSNTPDSSMMNQALRLYEQQLALLSNMSQASPATAAMFPYNPYLLGSMAGLTGYAGLPGAAAAVPGLAEYQAALAAAMTSQFPPAALYSSAMGYPSMPFPQADYTGALSALSSSLLGGNTSAVPNLHSNSAVTSAEPSRNSPALSHSSRSSIAASATASTHIGQRNPTPSKLTSNHATTRLRERSVSPASSKRARLTPSKVCEKDRGASGDSASFFKGMTADEFDINTHFKNSLGNLYQSNGIQQKLSSLSSSHARSGTHSEKIESNSTTDGSQNLGLDLSIKSSSSVASSIRLSAPSPSTSTTSLKATSANLARKSVIKTPCTNSRLQSNVSSELPTRCSTQEKQSTHSSSISPSRVLPSTDSPFQVMPTQSAAVHNTETLLPARSYEALPNLKRLAGQLKTEKTADSTAISGTTSDKSFVSLLKPNNTPKASTEDTQVKKKVRTGKQSMLEDEKNEIRMKLQRENKSHRISHKPNRRVGKRQLQAAREAGPKASSNESLKRRNRRKSNQQPRPSNEGDVVFPNAAPVTAEQPRLKRPYIRTKLAKEKPVDMVKLAVPFEYGWRRETRIRGISKNGRMIGEVFYYTPNDKRMRSFNDVLKYLAQLRARNEQAAAQGDDDKSTHDTVSDGEGVSQPPAECDTELQVSSDTSDKVPSSSVNTAQNDITPATHCDISDKVSSSVNTAQNDITPATHCDNSDKVPSSAETPVHNGVASETTAGTTHTAGNSAKEGLSMKGRPAQWLVLSKEHFSFSTKVKLGDFLEQKPGEKYILLNDEERDKRIQLADEKRCKQIEKLNKVKAKKIGLKETEQPQTEKERKQSELTRKSLQMKLKKQLEREKVKTEQDMMKRQRALTIILKKKQQQEERDRDRQEKQEKARYMLEMRERQRQCLINTKIMETKRREEERKRHQIEKIVQKERRLEIKKRQIELSRELKQPVEDLRLPNVKCLPELNRIPGMKLSGSVFADVLQCHQFLTNFHECLELKQSVPTLNTFQQALIGSSKHSRHAVNKILSHMLNFALRDPGVRNPTKFSNEIGQKLNNLIVDEWNFSEILRVFILERDTTPSQLTRELEQKPFDCLCAEMKSKAMVWLCDELNTSKTVTEEIDNNMESVLNLRRDKWELEGKLRDCGDIHKHPGKSKDPDNSDQSDNEEESAADQLSNAEGSKLQSNAGVDKKMDSADEKKLEKLTKQYAKCCKDVVTKCGTVRTFPYGMDRYRRYYWSLPSFRGVLVESHESSVHSTASAATDRKLNMQQPSESEKEEKVEDSRVPQTAAVCKVEHIETGELKLDDVKCEIKPVVPASDMPEVKVTDSAISLNESPKTAVPVKLNGMKSASHSIASWLSSTIDNIFTKEGGEEGTHTSSHSPLTSSQSTSQYNNSSTSLTSSPPIVVPVLPATNHVTTLPPQLYTQTDNVDAWFELARKLPCDKLEKFSPQLVSNSLAFMNCVTGSEEQKELEALERLAAKAAILDSDRVVPTNVQKGWWIMKDYEQVKAVNSSLHPRAIRERHLSRSFAKHREKIERLFTDQGTSTDVELDSDARDLEIAKSSYQAPLADDNSSWTEKQCRVAELAVLDKVEDLEERVFQASIYTKTWADQKKHDATDLELIVTPIQEIKDGEKRILDLVKEKLLLLEAGVERRYLKPPFVKNNAFQLVDIVTSNSAQNGTEAELSDDSEDSKSSDDNCSKGLLQWKQAVRGAVNLSQLYISLEQLENCIAWEKSVMRVLCQVCRSDDNEDQLLLCDNCDKGYHTYCFKPKMTSIPSGDWYCWECRSKATSVAHCIRCGKSTGKMAQCHKCPQAIHLDCSLPALHRVPRRHTCGHCQQTCNRKSAGKQKRLSKQKTYESSDEEELADDVASDAGEEDTDEKVDDVERDVAICREVMADIEKHKDAEPFMEPVDTKAFPQYKKYIKHPMDLGKISNKLINNRYETRTEFYDDMILIFDNCLLFNEDNSEVGKSGKILRRHFLKRWKQLCAI</sequence>
<dbReference type="Gene3D" id="3.30.40.10">
    <property type="entry name" value="Zinc/RING finger domain, C3HC4 (zinc finger)"/>
    <property type="match status" value="1"/>
</dbReference>
<organism evidence="18 19">
    <name type="scientific">Bugula neritina</name>
    <name type="common">Brown bryozoan</name>
    <name type="synonym">Sertularia neritina</name>
    <dbReference type="NCBI Taxonomy" id="10212"/>
    <lineage>
        <taxon>Eukaryota</taxon>
        <taxon>Metazoa</taxon>
        <taxon>Spiralia</taxon>
        <taxon>Lophotrochozoa</taxon>
        <taxon>Bryozoa</taxon>
        <taxon>Gymnolaemata</taxon>
        <taxon>Cheilostomatida</taxon>
        <taxon>Flustrina</taxon>
        <taxon>Buguloidea</taxon>
        <taxon>Bugulidae</taxon>
        <taxon>Bugula</taxon>
    </lineage>
</organism>
<dbReference type="Proteomes" id="UP000593567">
    <property type="component" value="Unassembled WGS sequence"/>
</dbReference>
<keyword evidence="3" id="KW-0479">Metal-binding</keyword>
<dbReference type="PRINTS" id="PR00503">
    <property type="entry name" value="BROMODOMAIN"/>
</dbReference>
<dbReference type="FunFam" id="3.30.40.10:FF:000199">
    <property type="entry name" value="Bromodomain adjacent to zinc finger domain 2B"/>
    <property type="match status" value="1"/>
</dbReference>
<keyword evidence="6" id="KW-0805">Transcription regulation</keyword>
<dbReference type="GO" id="GO:0000785">
    <property type="term" value="C:chromatin"/>
    <property type="evidence" value="ECO:0007669"/>
    <property type="project" value="TreeGrafter"/>
</dbReference>
<feature type="domain" description="MBD" evidence="17">
    <location>
        <begin position="568"/>
        <end position="644"/>
    </location>
</feature>
<feature type="compositionally biased region" description="Basic and acidic residues" evidence="13">
    <location>
        <begin position="469"/>
        <end position="487"/>
    </location>
</feature>
<dbReference type="Pfam" id="PF00628">
    <property type="entry name" value="PHD"/>
    <property type="match status" value="1"/>
</dbReference>
<comment type="similarity">
    <text evidence="2">Belongs to the WAL family.</text>
</comment>
<keyword evidence="7" id="KW-0175">Coiled coil</keyword>
<evidence type="ECO:0000256" key="2">
    <source>
        <dbReference type="ARBA" id="ARBA00007444"/>
    </source>
</evidence>
<dbReference type="InterPro" id="IPR011011">
    <property type="entry name" value="Znf_FYVE_PHD"/>
</dbReference>
<evidence type="ECO:0000259" key="17">
    <source>
        <dbReference type="PROSITE" id="PS50982"/>
    </source>
</evidence>
<dbReference type="InterPro" id="IPR028941">
    <property type="entry name" value="WHIM2_dom"/>
</dbReference>
<feature type="compositionally biased region" description="Polar residues" evidence="13">
    <location>
        <begin position="732"/>
        <end position="745"/>
    </location>
</feature>
<feature type="domain" description="Bromo" evidence="14">
    <location>
        <begin position="1905"/>
        <end position="1975"/>
    </location>
</feature>
<dbReference type="GO" id="GO:0003677">
    <property type="term" value="F:DNA binding"/>
    <property type="evidence" value="ECO:0007669"/>
    <property type="project" value="InterPro"/>
</dbReference>
<name>A0A7J7JQ71_BUGNE</name>
<evidence type="ECO:0000256" key="13">
    <source>
        <dbReference type="SAM" id="MobiDB-lite"/>
    </source>
</evidence>
<feature type="region of interest" description="Disordered" evidence="13">
    <location>
        <begin position="1372"/>
        <end position="1404"/>
    </location>
</feature>
<evidence type="ECO:0000256" key="8">
    <source>
        <dbReference type="ARBA" id="ARBA00023117"/>
    </source>
</evidence>
<feature type="compositionally biased region" description="Low complexity" evidence="13">
    <location>
        <begin position="664"/>
        <end position="677"/>
    </location>
</feature>
<feature type="compositionally biased region" description="Low complexity" evidence="13">
    <location>
        <begin position="368"/>
        <end position="379"/>
    </location>
</feature>
<dbReference type="SMART" id="SM00391">
    <property type="entry name" value="MBD"/>
    <property type="match status" value="1"/>
</dbReference>
<dbReference type="InterPro" id="IPR013083">
    <property type="entry name" value="Znf_RING/FYVE/PHD"/>
</dbReference>
<feature type="compositionally biased region" description="Polar residues" evidence="13">
    <location>
        <begin position="346"/>
        <end position="367"/>
    </location>
</feature>
<proteinExistence type="inferred from homology"/>
<dbReference type="InterPro" id="IPR019787">
    <property type="entry name" value="Znf_PHD-finger"/>
</dbReference>
<dbReference type="Pfam" id="PF01429">
    <property type="entry name" value="MBD"/>
    <property type="match status" value="1"/>
</dbReference>
<feature type="region of interest" description="Disordered" evidence="13">
    <location>
        <begin position="629"/>
        <end position="691"/>
    </location>
</feature>
<feature type="compositionally biased region" description="Basic and acidic residues" evidence="13">
    <location>
        <begin position="825"/>
        <end position="843"/>
    </location>
</feature>
<dbReference type="CDD" id="cd15545">
    <property type="entry name" value="PHD_BAZ2A_like"/>
    <property type="match status" value="1"/>
</dbReference>
<evidence type="ECO:0000256" key="1">
    <source>
        <dbReference type="ARBA" id="ARBA00004123"/>
    </source>
</evidence>
<feature type="domain" description="DDT" evidence="16">
    <location>
        <begin position="981"/>
        <end position="1045"/>
    </location>
</feature>
<evidence type="ECO:0000256" key="7">
    <source>
        <dbReference type="ARBA" id="ARBA00023054"/>
    </source>
</evidence>
<evidence type="ECO:0000256" key="4">
    <source>
        <dbReference type="ARBA" id="ARBA00022771"/>
    </source>
</evidence>
<dbReference type="InterPro" id="IPR001739">
    <property type="entry name" value="Methyl_CpG_DNA-bd"/>
</dbReference>
<feature type="compositionally biased region" description="Acidic residues" evidence="13">
    <location>
        <begin position="1164"/>
        <end position="1175"/>
    </location>
</feature>
<dbReference type="InterPro" id="IPR001487">
    <property type="entry name" value="Bromodomain"/>
</dbReference>
<reference evidence="18" key="1">
    <citation type="submission" date="2020-06" db="EMBL/GenBank/DDBJ databases">
        <title>Draft genome of Bugula neritina, a colonial animal packing powerful symbionts and potential medicines.</title>
        <authorList>
            <person name="Rayko M."/>
        </authorList>
    </citation>
    <scope>NUCLEOTIDE SEQUENCE [LARGE SCALE GENOMIC DNA]</scope>
    <source>
        <strain evidence="18">Kwan_BN1</strain>
    </source>
</reference>
<evidence type="ECO:0000256" key="5">
    <source>
        <dbReference type="ARBA" id="ARBA00022833"/>
    </source>
</evidence>
<dbReference type="PROSITE" id="PS50827">
    <property type="entry name" value="DDT"/>
    <property type="match status" value="1"/>
</dbReference>
<evidence type="ECO:0000259" key="16">
    <source>
        <dbReference type="PROSITE" id="PS50827"/>
    </source>
</evidence>
<feature type="region of interest" description="Disordered" evidence="13">
    <location>
        <begin position="1151"/>
        <end position="1199"/>
    </location>
</feature>
<feature type="region of interest" description="Disordered" evidence="13">
    <location>
        <begin position="148"/>
        <end position="232"/>
    </location>
</feature>
<dbReference type="SUPFAM" id="SSF57903">
    <property type="entry name" value="FYVE/PHD zinc finger"/>
    <property type="match status" value="2"/>
</dbReference>
<dbReference type="OrthoDB" id="784962at2759"/>
<feature type="compositionally biased region" description="Polar residues" evidence="13">
    <location>
        <begin position="284"/>
        <end position="294"/>
    </location>
</feature>
<dbReference type="InterPro" id="IPR016177">
    <property type="entry name" value="DNA-bd_dom_sf"/>
</dbReference>
<evidence type="ECO:0000256" key="6">
    <source>
        <dbReference type="ARBA" id="ARBA00023015"/>
    </source>
</evidence>
<dbReference type="Gene3D" id="1.20.920.10">
    <property type="entry name" value="Bromodomain-like"/>
    <property type="match status" value="1"/>
</dbReference>
<evidence type="ECO:0000259" key="15">
    <source>
        <dbReference type="PROSITE" id="PS50016"/>
    </source>
</evidence>
<feature type="compositionally biased region" description="Low complexity" evidence="13">
    <location>
        <begin position="1380"/>
        <end position="1404"/>
    </location>
</feature>
<keyword evidence="9" id="KW-0804">Transcription</keyword>
<evidence type="ECO:0000313" key="18">
    <source>
        <dbReference type="EMBL" id="KAF6028023.1"/>
    </source>
</evidence>
<keyword evidence="10" id="KW-0539">Nucleus</keyword>
<dbReference type="Pfam" id="PF15613">
    <property type="entry name" value="WSD"/>
    <property type="match status" value="1"/>
</dbReference>
<comment type="caution">
    <text evidence="18">The sequence shown here is derived from an EMBL/GenBank/DDBJ whole genome shotgun (WGS) entry which is preliminary data.</text>
</comment>
<feature type="compositionally biased region" description="Basic and acidic residues" evidence="13">
    <location>
        <begin position="636"/>
        <end position="645"/>
    </location>
</feature>
<dbReference type="GO" id="GO:0005634">
    <property type="term" value="C:nucleus"/>
    <property type="evidence" value="ECO:0007669"/>
    <property type="project" value="UniProtKB-SubCell"/>
</dbReference>
<dbReference type="InterPro" id="IPR018359">
    <property type="entry name" value="Bromodomain_CS"/>
</dbReference>
<feature type="region of interest" description="Disordered" evidence="13">
    <location>
        <begin position="1856"/>
        <end position="1887"/>
    </location>
</feature>
<keyword evidence="8 11" id="KW-0103">Bromodomain</keyword>
<dbReference type="EMBL" id="VXIV02001997">
    <property type="protein sequence ID" value="KAF6028023.1"/>
    <property type="molecule type" value="Genomic_DNA"/>
</dbReference>